<dbReference type="InterPro" id="IPR006626">
    <property type="entry name" value="PbH1"/>
</dbReference>
<dbReference type="AlphaFoldDB" id="A0A2Z6LGA7"/>
<keyword evidence="10" id="KW-0732">Signal</keyword>
<evidence type="ECO:0000256" key="8">
    <source>
        <dbReference type="PROSITE-ProRule" id="PRU10052"/>
    </source>
</evidence>
<evidence type="ECO:0000313" key="12">
    <source>
        <dbReference type="Proteomes" id="UP000242715"/>
    </source>
</evidence>
<feature type="active site" evidence="8">
    <location>
        <position position="272"/>
    </location>
</feature>
<organism evidence="11 12">
    <name type="scientific">Trifolium subterraneum</name>
    <name type="common">Subterranean clover</name>
    <dbReference type="NCBI Taxonomy" id="3900"/>
    <lineage>
        <taxon>Eukaryota</taxon>
        <taxon>Viridiplantae</taxon>
        <taxon>Streptophyta</taxon>
        <taxon>Embryophyta</taxon>
        <taxon>Tracheophyta</taxon>
        <taxon>Spermatophyta</taxon>
        <taxon>Magnoliopsida</taxon>
        <taxon>eudicotyledons</taxon>
        <taxon>Gunneridae</taxon>
        <taxon>Pentapetalae</taxon>
        <taxon>rosids</taxon>
        <taxon>fabids</taxon>
        <taxon>Fabales</taxon>
        <taxon>Fabaceae</taxon>
        <taxon>Papilionoideae</taxon>
        <taxon>50 kb inversion clade</taxon>
        <taxon>NPAAA clade</taxon>
        <taxon>Hologalegina</taxon>
        <taxon>IRL clade</taxon>
        <taxon>Trifolieae</taxon>
        <taxon>Trifolium</taxon>
    </lineage>
</organism>
<accession>A0A2Z6LGA7</accession>
<evidence type="ECO:0000256" key="5">
    <source>
        <dbReference type="ARBA" id="ARBA00022801"/>
    </source>
</evidence>
<dbReference type="PANTHER" id="PTHR31375">
    <property type="match status" value="1"/>
</dbReference>
<dbReference type="Pfam" id="PF00295">
    <property type="entry name" value="Glyco_hydro_28"/>
    <property type="match status" value="1"/>
</dbReference>
<protein>
    <recommendedName>
        <fullName evidence="13">Pectate lyase superfamily protein domain-containing protein</fullName>
    </recommendedName>
</protein>
<dbReference type="PROSITE" id="PS00502">
    <property type="entry name" value="POLYGALACTURONASE"/>
    <property type="match status" value="1"/>
</dbReference>
<feature type="signal peptide" evidence="10">
    <location>
        <begin position="1"/>
        <end position="22"/>
    </location>
</feature>
<dbReference type="EMBL" id="DF973113">
    <property type="protein sequence ID" value="GAU11190.1"/>
    <property type="molecule type" value="Genomic_DNA"/>
</dbReference>
<dbReference type="OrthoDB" id="187139at2759"/>
<dbReference type="InterPro" id="IPR011050">
    <property type="entry name" value="Pectin_lyase_fold/virulence"/>
</dbReference>
<evidence type="ECO:0000256" key="3">
    <source>
        <dbReference type="ARBA" id="ARBA00022512"/>
    </source>
</evidence>
<gene>
    <name evidence="11" type="ORF">TSUD_198140</name>
</gene>
<dbReference type="GO" id="GO:0005975">
    <property type="term" value="P:carbohydrate metabolic process"/>
    <property type="evidence" value="ECO:0007669"/>
    <property type="project" value="InterPro"/>
</dbReference>
<evidence type="ECO:0000256" key="2">
    <source>
        <dbReference type="ARBA" id="ARBA00008834"/>
    </source>
</evidence>
<reference evidence="12" key="1">
    <citation type="journal article" date="2017" name="Front. Plant Sci.">
        <title>Climate Clever Clovers: New Paradigm to Reduce the Environmental Footprint of Ruminants by Breeding Low Methanogenic Forages Utilizing Haplotype Variation.</title>
        <authorList>
            <person name="Kaur P."/>
            <person name="Appels R."/>
            <person name="Bayer P.E."/>
            <person name="Keeble-Gagnere G."/>
            <person name="Wang J."/>
            <person name="Hirakawa H."/>
            <person name="Shirasawa K."/>
            <person name="Vercoe P."/>
            <person name="Stefanova K."/>
            <person name="Durmic Z."/>
            <person name="Nichols P."/>
            <person name="Revell C."/>
            <person name="Isobe S.N."/>
            <person name="Edwards D."/>
            <person name="Erskine W."/>
        </authorList>
    </citation>
    <scope>NUCLEOTIDE SEQUENCE [LARGE SCALE GENOMIC DNA]</scope>
    <source>
        <strain evidence="12">cv. Daliak</strain>
    </source>
</reference>
<comment type="similarity">
    <text evidence="2 9">Belongs to the glycosyl hydrolase 28 family.</text>
</comment>
<evidence type="ECO:0000256" key="1">
    <source>
        <dbReference type="ARBA" id="ARBA00004191"/>
    </source>
</evidence>
<dbReference type="SMART" id="SM00710">
    <property type="entry name" value="PbH1"/>
    <property type="match status" value="5"/>
</dbReference>
<evidence type="ECO:0000313" key="11">
    <source>
        <dbReference type="EMBL" id="GAU11190.1"/>
    </source>
</evidence>
<evidence type="ECO:0000256" key="6">
    <source>
        <dbReference type="ARBA" id="ARBA00023295"/>
    </source>
</evidence>
<proteinExistence type="inferred from homology"/>
<evidence type="ECO:0000256" key="9">
    <source>
        <dbReference type="RuleBase" id="RU361169"/>
    </source>
</evidence>
<dbReference type="Gene3D" id="2.160.20.10">
    <property type="entry name" value="Single-stranded right-handed beta-helix, Pectin lyase-like"/>
    <property type="match status" value="1"/>
</dbReference>
<dbReference type="SUPFAM" id="SSF51126">
    <property type="entry name" value="Pectin lyase-like"/>
    <property type="match status" value="1"/>
</dbReference>
<keyword evidence="7" id="KW-0961">Cell wall biogenesis/degradation</keyword>
<keyword evidence="12" id="KW-1185">Reference proteome</keyword>
<evidence type="ECO:0008006" key="13">
    <source>
        <dbReference type="Google" id="ProtNLM"/>
    </source>
</evidence>
<feature type="chain" id="PRO_5016277519" description="Pectate lyase superfamily protein domain-containing protein" evidence="10">
    <location>
        <begin position="23"/>
        <end position="422"/>
    </location>
</feature>
<name>A0A2Z6LGA7_TRISU</name>
<evidence type="ECO:0000256" key="4">
    <source>
        <dbReference type="ARBA" id="ARBA00022525"/>
    </source>
</evidence>
<dbReference type="FunFam" id="2.160.20.10:FF:000004">
    <property type="entry name" value="Pectin lyase-like superfamily protein"/>
    <property type="match status" value="1"/>
</dbReference>
<evidence type="ECO:0000256" key="7">
    <source>
        <dbReference type="ARBA" id="ARBA00023316"/>
    </source>
</evidence>
<evidence type="ECO:0000256" key="10">
    <source>
        <dbReference type="SAM" id="SignalP"/>
    </source>
</evidence>
<keyword evidence="6 9" id="KW-0326">Glycosidase</keyword>
<keyword evidence="4" id="KW-0964">Secreted</keyword>
<keyword evidence="3" id="KW-0134">Cell wall</keyword>
<keyword evidence="5 9" id="KW-0378">Hydrolase</keyword>
<comment type="subcellular location">
    <subcellularLocation>
        <location evidence="1">Secreted</location>
        <location evidence="1">Cell wall</location>
    </subcellularLocation>
</comment>
<dbReference type="InterPro" id="IPR012334">
    <property type="entry name" value="Pectin_lyas_fold"/>
</dbReference>
<dbReference type="InterPro" id="IPR000743">
    <property type="entry name" value="Glyco_hydro_28"/>
</dbReference>
<dbReference type="GO" id="GO:0071555">
    <property type="term" value="P:cell wall organization"/>
    <property type="evidence" value="ECO:0007669"/>
    <property type="project" value="UniProtKB-KW"/>
</dbReference>
<sequence>MAIAKSATILILFFALANYANAGDISRVRPPVGQDVFGGKNNAKDVLLPGEKIISVLSFGAKGDGTTDCTQAFMSTWQAVCKQPGQNRFYVPLGTYLVSSMFFTGPCLAPNPVTIQVEGTVLATTDISEYENGEWLMFEHINGLKIMGGGTFDGQGQESWKYTENCETSNKACARNPSSLFFAEVQNVIISHIKSLNPKGFHIFVTKSSNVRLRRLKIIAPETSPNTDGIHISSSVNVIIARNTIQTGDDCVSMIQGTEQVFINRLRCGPGHGISIGSLGKYPNEREVRGISIKNSQLIGTTNGLRLKTWPDKYGGAASEISFFNINMTDVKNPIIIDQEYECHPNCQKKPSLVKIVDVHFANVRGTTTSPIAVDMRCSKTFPCTGVTIRDIDLKFQNAPSQARCVNVKPLYSGMQNPPACP</sequence>
<dbReference type="Proteomes" id="UP000242715">
    <property type="component" value="Unassembled WGS sequence"/>
</dbReference>
<dbReference type="GO" id="GO:0004650">
    <property type="term" value="F:polygalacturonase activity"/>
    <property type="evidence" value="ECO:0007669"/>
    <property type="project" value="InterPro"/>
</dbReference>